<dbReference type="Proteomes" id="UP000321805">
    <property type="component" value="Chromosome"/>
</dbReference>
<evidence type="ECO:0000313" key="2">
    <source>
        <dbReference type="Proteomes" id="UP000321805"/>
    </source>
</evidence>
<dbReference type="KEGG" id="bsol:FSW04_15310"/>
<organism evidence="1 2">
    <name type="scientific">Baekduia soli</name>
    <dbReference type="NCBI Taxonomy" id="496014"/>
    <lineage>
        <taxon>Bacteria</taxon>
        <taxon>Bacillati</taxon>
        <taxon>Actinomycetota</taxon>
        <taxon>Thermoleophilia</taxon>
        <taxon>Solirubrobacterales</taxon>
        <taxon>Baekduiaceae</taxon>
        <taxon>Baekduia</taxon>
    </lineage>
</organism>
<dbReference type="AlphaFoldDB" id="A0A5B8U6P8"/>
<reference evidence="1 2" key="1">
    <citation type="journal article" date="2018" name="J. Microbiol.">
        <title>Baekduia soli gen. nov., sp. nov., a novel bacterium isolated from the soil of Baekdu Mountain and proposal of a novel family name, Baekduiaceae fam. nov.</title>
        <authorList>
            <person name="An D.S."/>
            <person name="Siddiqi M.Z."/>
            <person name="Kim K.H."/>
            <person name="Yu H.S."/>
            <person name="Im W.T."/>
        </authorList>
    </citation>
    <scope>NUCLEOTIDE SEQUENCE [LARGE SCALE GENOMIC DNA]</scope>
    <source>
        <strain evidence="1 2">BR7-21</strain>
    </source>
</reference>
<sequence length="188" mass="20645">MTVQPDRLTIPTCMGCGAMGRAARCDGECSEHRLDLVSADDFDAVCDAGRVAHATIVRLDAVRRRLAETPSDEQVCEEAYRQLREAAAATLAGLTPHALADGDGPSVRTGWWCATCGNVDAPEPCLGICIWRATEWVNLDVYAAEDRRTISDRRHADALVKLARDVLAVTPRRGRYLDNWRALQIRLG</sequence>
<dbReference type="OrthoDB" id="5956039at2"/>
<name>A0A5B8U6P8_9ACTN</name>
<gene>
    <name evidence="1" type="ORF">FSW04_15310</name>
</gene>
<accession>A0A5B8U6P8</accession>
<evidence type="ECO:0000313" key="1">
    <source>
        <dbReference type="EMBL" id="QEC48809.1"/>
    </source>
</evidence>
<proteinExistence type="predicted"/>
<protein>
    <submittedName>
        <fullName evidence="1">Uncharacterized protein</fullName>
    </submittedName>
</protein>
<keyword evidence="2" id="KW-1185">Reference proteome</keyword>
<dbReference type="EMBL" id="CP042430">
    <property type="protein sequence ID" value="QEC48809.1"/>
    <property type="molecule type" value="Genomic_DNA"/>
</dbReference>